<organism evidence="1 2">
    <name type="scientific">Paenibacillus shirakamiensis</name>
    <dbReference type="NCBI Taxonomy" id="1265935"/>
    <lineage>
        <taxon>Bacteria</taxon>
        <taxon>Bacillati</taxon>
        <taxon>Bacillota</taxon>
        <taxon>Bacilli</taxon>
        <taxon>Bacillales</taxon>
        <taxon>Paenibacillaceae</taxon>
        <taxon>Paenibacillus</taxon>
    </lineage>
</organism>
<dbReference type="NCBIfam" id="TIGR01643">
    <property type="entry name" value="YD_repeat_2x"/>
    <property type="match status" value="1"/>
</dbReference>
<dbReference type="InterPro" id="IPR006530">
    <property type="entry name" value="YD"/>
</dbReference>
<proteinExistence type="predicted"/>
<dbReference type="Gene3D" id="2.180.10.10">
    <property type="entry name" value="RHS repeat-associated core"/>
    <property type="match status" value="1"/>
</dbReference>
<gene>
    <name evidence="1" type="ORF">J2Z69_001818</name>
</gene>
<sequence>MLSDYQYGYDANGNITSITDNAGTTNYQYDKLNRLIQVKRANGRLRL</sequence>
<accession>A0ABS4JGE9</accession>
<dbReference type="EMBL" id="JAGGLD010000002">
    <property type="protein sequence ID" value="MBP2000787.1"/>
    <property type="molecule type" value="Genomic_DNA"/>
</dbReference>
<evidence type="ECO:0000313" key="1">
    <source>
        <dbReference type="EMBL" id="MBP2000787.1"/>
    </source>
</evidence>
<comment type="caution">
    <text evidence="1">The sequence shown here is derived from an EMBL/GenBank/DDBJ whole genome shotgun (WGS) entry which is preliminary data.</text>
</comment>
<protein>
    <submittedName>
        <fullName evidence="1">Uncharacterized protein RhaS with RHS repeats</fullName>
    </submittedName>
</protein>
<evidence type="ECO:0000313" key="2">
    <source>
        <dbReference type="Proteomes" id="UP001519288"/>
    </source>
</evidence>
<keyword evidence="2" id="KW-1185">Reference proteome</keyword>
<reference evidence="1 2" key="1">
    <citation type="submission" date="2021-03" db="EMBL/GenBank/DDBJ databases">
        <title>Genomic Encyclopedia of Type Strains, Phase IV (KMG-IV): sequencing the most valuable type-strain genomes for metagenomic binning, comparative biology and taxonomic classification.</title>
        <authorList>
            <person name="Goeker M."/>
        </authorList>
    </citation>
    <scope>NUCLEOTIDE SEQUENCE [LARGE SCALE GENOMIC DNA]</scope>
    <source>
        <strain evidence="1 2">DSM 26806</strain>
    </source>
</reference>
<dbReference type="Pfam" id="PF05593">
    <property type="entry name" value="RHS_repeat"/>
    <property type="match status" value="1"/>
</dbReference>
<dbReference type="Proteomes" id="UP001519288">
    <property type="component" value="Unassembled WGS sequence"/>
</dbReference>
<dbReference type="InterPro" id="IPR031325">
    <property type="entry name" value="RHS_repeat"/>
</dbReference>
<name>A0ABS4JGE9_9BACL</name>
<dbReference type="RefSeq" id="WP_425354991.1">
    <property type="nucleotide sequence ID" value="NZ_JAGGLD010000002.1"/>
</dbReference>